<organism evidence="2">
    <name type="scientific">Salmonella enterica</name>
    <name type="common">Salmonella choleraesuis</name>
    <dbReference type="NCBI Taxonomy" id="28901"/>
    <lineage>
        <taxon>Bacteria</taxon>
        <taxon>Pseudomonadati</taxon>
        <taxon>Pseudomonadota</taxon>
        <taxon>Gammaproteobacteria</taxon>
        <taxon>Enterobacterales</taxon>
        <taxon>Enterobacteriaceae</taxon>
        <taxon>Salmonella</taxon>
    </lineage>
</organism>
<accession>A0A5T5VT68</accession>
<sequence length="147" mass="16005">MATPATVSIEPTLAAIRARWCFNSSRTTQSFNDPASMEEVVEYLKGTYSALRKSVACAKLKILHLKQRMQNATNFLARLMSCKNQASRSHHSTAKSAKSALSSDSGDGNDPDPEPETFPSAFITTTPTNSIMLKAFFANISITEVAK</sequence>
<comment type="caution">
    <text evidence="2">The sequence shown here is derived from an EMBL/GenBank/DDBJ whole genome shotgun (WGS) entry which is preliminary data.</text>
</comment>
<gene>
    <name evidence="2" type="ORF">DXI57_18935</name>
</gene>
<evidence type="ECO:0000256" key="1">
    <source>
        <dbReference type="SAM" id="MobiDB-lite"/>
    </source>
</evidence>
<proteinExistence type="predicted"/>
<dbReference type="AlphaFoldDB" id="A0A5T5VT68"/>
<reference evidence="2" key="1">
    <citation type="submission" date="2018-07" db="EMBL/GenBank/DDBJ databases">
        <authorList>
            <consortium name="PulseNet: The National Subtyping Network for Foodborne Disease Surveillance"/>
            <person name="Tarr C.L."/>
            <person name="Trees E."/>
            <person name="Katz L.S."/>
            <person name="Carleton-Romer H.A."/>
            <person name="Stroika S."/>
            <person name="Kucerova Z."/>
            <person name="Roache K.F."/>
            <person name="Sabol A.L."/>
            <person name="Besser J."/>
            <person name="Gerner-Smidt P."/>
        </authorList>
    </citation>
    <scope>NUCLEOTIDE SEQUENCE</scope>
    <source>
        <strain evidence="2">PNUSAS047368</strain>
    </source>
</reference>
<evidence type="ECO:0000313" key="2">
    <source>
        <dbReference type="EMBL" id="EBM3285243.1"/>
    </source>
</evidence>
<dbReference type="RefSeq" id="WP_134950042.1">
    <property type="nucleotide sequence ID" value="NZ_JBHZFA020000029.1"/>
</dbReference>
<feature type="compositionally biased region" description="Low complexity" evidence="1">
    <location>
        <begin position="94"/>
        <end position="106"/>
    </location>
</feature>
<dbReference type="EMBL" id="AAGCDT010000008">
    <property type="protein sequence ID" value="EBM3285243.1"/>
    <property type="molecule type" value="Genomic_DNA"/>
</dbReference>
<feature type="region of interest" description="Disordered" evidence="1">
    <location>
        <begin position="87"/>
        <end position="123"/>
    </location>
</feature>
<name>A0A5T5VT68_SALER</name>
<protein>
    <submittedName>
        <fullName evidence="2">Uncharacterized protein</fullName>
    </submittedName>
</protein>